<comment type="caution">
    <text evidence="1">The sequence shown here is derived from an EMBL/GenBank/DDBJ whole genome shotgun (WGS) entry which is preliminary data.</text>
</comment>
<dbReference type="AlphaFoldDB" id="A0A1X0APK6"/>
<dbReference type="SUPFAM" id="SSF52200">
    <property type="entry name" value="Toll/Interleukin receptor TIR domain"/>
    <property type="match status" value="1"/>
</dbReference>
<dbReference type="Pfam" id="PF21196">
    <property type="entry name" value="PcrA_UvrD_tudor"/>
    <property type="match status" value="1"/>
</dbReference>
<dbReference type="InterPro" id="IPR035897">
    <property type="entry name" value="Toll_tir_struct_dom_sf"/>
</dbReference>
<dbReference type="STRING" id="1927124.BST13_24190"/>
<dbReference type="EMBL" id="MVHF01000028">
    <property type="protein sequence ID" value="ORA31987.1"/>
    <property type="molecule type" value="Genomic_DNA"/>
</dbReference>
<dbReference type="Gene3D" id="3.40.50.10140">
    <property type="entry name" value="Toll/interleukin-1 receptor homology (TIR) domain"/>
    <property type="match status" value="1"/>
</dbReference>
<keyword evidence="2" id="KW-1185">Reference proteome</keyword>
<proteinExistence type="predicted"/>
<evidence type="ECO:0000313" key="2">
    <source>
        <dbReference type="Proteomes" id="UP000192448"/>
    </source>
</evidence>
<protein>
    <recommendedName>
        <fullName evidence="3">TIR domain-containing protein</fullName>
    </recommendedName>
</protein>
<sequence>MAVGKFKVFISWSGQLSRNVAAVWQDLVRETFDSVQPFMSEENIGSGERGLAKIASELSGTSFGIIVVTQQNQNSPWLNYEAGALSKDVDDETVRVAPSLVDFERKNDVTGPLGQFQASLLNREGVESIVVEIAKVVGAEERAVKKRFANSWGQEYESRFMYAKTADVELPVTKRRSNDEILDEILTIVREMARSPLHTDGAALWAHLVPLSAGGTSSSGDVGKPKVQREILVLEPGDWVVHDKYGSGKVEEVSGEGSSQMSLIDFGQGGRVKLMHNHAPVEKAPF</sequence>
<organism evidence="1 2">
    <name type="scientific">Mycobacterium aquaticum</name>
    <dbReference type="NCBI Taxonomy" id="1927124"/>
    <lineage>
        <taxon>Bacteria</taxon>
        <taxon>Bacillati</taxon>
        <taxon>Actinomycetota</taxon>
        <taxon>Actinomycetes</taxon>
        <taxon>Mycobacteriales</taxon>
        <taxon>Mycobacteriaceae</taxon>
        <taxon>Mycobacterium</taxon>
    </lineage>
</organism>
<evidence type="ECO:0008006" key="3">
    <source>
        <dbReference type="Google" id="ProtNLM"/>
    </source>
</evidence>
<reference evidence="1 2" key="1">
    <citation type="submission" date="2017-02" db="EMBL/GenBank/DDBJ databases">
        <title>The new phylogeny of genus Mycobacterium.</title>
        <authorList>
            <person name="Tortoli E."/>
            <person name="Trovato A."/>
            <person name="Cirillo D.M."/>
        </authorList>
    </citation>
    <scope>NUCLEOTIDE SEQUENCE [LARGE SCALE GENOMIC DNA]</scope>
    <source>
        <strain evidence="1 2">RW6</strain>
    </source>
</reference>
<name>A0A1X0APK6_9MYCO</name>
<gene>
    <name evidence="1" type="ORF">BST13_24190</name>
</gene>
<accession>A0A1X0APK6</accession>
<evidence type="ECO:0000313" key="1">
    <source>
        <dbReference type="EMBL" id="ORA31987.1"/>
    </source>
</evidence>
<dbReference type="Proteomes" id="UP000192448">
    <property type="component" value="Unassembled WGS sequence"/>
</dbReference>